<dbReference type="Proteomes" id="UP000218327">
    <property type="component" value="Unassembled WGS sequence"/>
</dbReference>
<name>A0A2A5AY27_9GAMM</name>
<accession>A0A2A5AY27</accession>
<sequence>MKQKQKLETLLAKVEAKRTKHTPVLWFNDDAQALGLSISLLVRAYNGSLDAAHSLHKAMFSGWEWGRYSTIEEFTISKRGVPSDVKCSNHENPARAWLICIIKALISECDE</sequence>
<protein>
    <submittedName>
        <fullName evidence="1">Uncharacterized protein</fullName>
    </submittedName>
</protein>
<dbReference type="EMBL" id="NVVJ01000030">
    <property type="protein sequence ID" value="PCJ24135.1"/>
    <property type="molecule type" value="Genomic_DNA"/>
</dbReference>
<reference evidence="2" key="1">
    <citation type="submission" date="2017-08" db="EMBL/GenBank/DDBJ databases">
        <title>A dynamic microbial community with high functional redundancy inhabits the cold, oxic subseafloor aquifer.</title>
        <authorList>
            <person name="Tully B.J."/>
            <person name="Wheat C.G."/>
            <person name="Glazer B.T."/>
            <person name="Huber J.A."/>
        </authorList>
    </citation>
    <scope>NUCLEOTIDE SEQUENCE [LARGE SCALE GENOMIC DNA]</scope>
</reference>
<gene>
    <name evidence="1" type="ORF">COA96_10340</name>
</gene>
<organism evidence="1 2">
    <name type="scientific">SAR86 cluster bacterium</name>
    <dbReference type="NCBI Taxonomy" id="2030880"/>
    <lineage>
        <taxon>Bacteria</taxon>
        <taxon>Pseudomonadati</taxon>
        <taxon>Pseudomonadota</taxon>
        <taxon>Gammaproteobacteria</taxon>
        <taxon>SAR86 cluster</taxon>
    </lineage>
</organism>
<evidence type="ECO:0000313" key="1">
    <source>
        <dbReference type="EMBL" id="PCJ24135.1"/>
    </source>
</evidence>
<comment type="caution">
    <text evidence="1">The sequence shown here is derived from an EMBL/GenBank/DDBJ whole genome shotgun (WGS) entry which is preliminary data.</text>
</comment>
<evidence type="ECO:0000313" key="2">
    <source>
        <dbReference type="Proteomes" id="UP000218327"/>
    </source>
</evidence>
<proteinExistence type="predicted"/>
<dbReference type="AlphaFoldDB" id="A0A2A5AY27"/>